<dbReference type="EMBL" id="CP019937">
    <property type="protein sequence ID" value="ARO14240.1"/>
    <property type="molecule type" value="Genomic_DNA"/>
</dbReference>
<comment type="similarity">
    <text evidence="1">Belongs to the 'phage' integrase family.</text>
</comment>
<evidence type="ECO:0000256" key="4">
    <source>
        <dbReference type="ARBA" id="ARBA00023172"/>
    </source>
</evidence>
<sequence>MAGITKKAGQRYLVLRHNRWWFRRAIPARCQASLGLGVTYSINLETSDLTTAQRRRNELERTTSALFEDILAGKPADTAQLTARAQGLLYRETLAELEDDDHGDPDSPISAYDAALWSLDATVDAFKDQDDRDAFLGALHGRETVDAHLESYLKTADFAAKTRNDRRGSLAQFARWAADQRPALTIDRIGRKQAGTYVSKVIDEMHPATQKKHLSALRGYWRWLAARGHVKLPTGELMTSGWPWDGQQVLRRGKRAERGGRDEERAFTGQEIALLLNSQPPKGMSPDHLPAIQDALRISLLSGMRMAEILTLWVEEVREDKDGLTFDIQQGKTEAAARPVPVHSTLLDIVRRRTAGKDGKAWLFEELQSERDAGDTFSKRFARYRKALGVDEVREGKRRSLVNFHSARRWFATAADRAGQQEAVIKDVIGHVPDRKNVTRASYIARSSAAQMRACVEAVALPEVA</sequence>
<dbReference type="InterPro" id="IPR050090">
    <property type="entry name" value="Tyrosine_recombinase_XerCD"/>
</dbReference>
<dbReference type="GO" id="GO:0015074">
    <property type="term" value="P:DNA integration"/>
    <property type="evidence" value="ECO:0007669"/>
    <property type="project" value="UniProtKB-KW"/>
</dbReference>
<dbReference type="PANTHER" id="PTHR30349">
    <property type="entry name" value="PHAGE INTEGRASE-RELATED"/>
    <property type="match status" value="1"/>
</dbReference>
<dbReference type="KEGG" id="kro:BVG79_00888"/>
<dbReference type="SUPFAM" id="SSF56349">
    <property type="entry name" value="DNA breaking-rejoining enzymes"/>
    <property type="match status" value="1"/>
</dbReference>
<proteinExistence type="inferred from homology"/>
<protein>
    <submittedName>
        <fullName evidence="8">Phage integrase</fullName>
    </submittedName>
</protein>
<dbReference type="Pfam" id="PF00589">
    <property type="entry name" value="Phage_integrase"/>
    <property type="match status" value="1"/>
</dbReference>
<dbReference type="InterPro" id="IPR004107">
    <property type="entry name" value="Integrase_SAM-like_N"/>
</dbReference>
<dbReference type="InterPro" id="IPR046668">
    <property type="entry name" value="DUF6538"/>
</dbReference>
<keyword evidence="4" id="KW-0233">DNA recombination</keyword>
<dbReference type="PROSITE" id="PS51900">
    <property type="entry name" value="CB"/>
    <property type="match status" value="1"/>
</dbReference>
<dbReference type="Gene3D" id="1.10.443.10">
    <property type="entry name" value="Intergrase catalytic core"/>
    <property type="match status" value="1"/>
</dbReference>
<keyword evidence="2" id="KW-0229">DNA integration</keyword>
<dbReference type="Pfam" id="PF02899">
    <property type="entry name" value="Phage_int_SAM_1"/>
    <property type="match status" value="1"/>
</dbReference>
<dbReference type="AlphaFoldDB" id="A0A1W6NYR8"/>
<dbReference type="InterPro" id="IPR013762">
    <property type="entry name" value="Integrase-like_cat_sf"/>
</dbReference>
<accession>A0A1W6NYR8</accession>
<keyword evidence="3 5" id="KW-0238">DNA-binding</keyword>
<evidence type="ECO:0000256" key="3">
    <source>
        <dbReference type="ARBA" id="ARBA00023125"/>
    </source>
</evidence>
<keyword evidence="9" id="KW-1185">Reference proteome</keyword>
<feature type="domain" description="Core-binding (CB)" evidence="7">
    <location>
        <begin position="143"/>
        <end position="225"/>
    </location>
</feature>
<evidence type="ECO:0000259" key="7">
    <source>
        <dbReference type="PROSITE" id="PS51900"/>
    </source>
</evidence>
<evidence type="ECO:0000313" key="8">
    <source>
        <dbReference type="EMBL" id="ARO14240.1"/>
    </source>
</evidence>
<reference evidence="8 9" key="1">
    <citation type="submission" date="2017-02" db="EMBL/GenBank/DDBJ databases">
        <title>Ketogulonicigenium robustum SPU B003 Genome sequencing and assembly.</title>
        <authorList>
            <person name="Li Y."/>
            <person name="Liu L."/>
            <person name="Wang C."/>
            <person name="Zhang M."/>
            <person name="Zhang T."/>
            <person name="Zhang Y."/>
        </authorList>
    </citation>
    <scope>NUCLEOTIDE SEQUENCE [LARGE SCALE GENOMIC DNA]</scope>
    <source>
        <strain evidence="8 9">SPU_B003</strain>
    </source>
</reference>
<organism evidence="8 9">
    <name type="scientific">Ketogulonicigenium robustum</name>
    <dbReference type="NCBI Taxonomy" id="92947"/>
    <lineage>
        <taxon>Bacteria</taxon>
        <taxon>Pseudomonadati</taxon>
        <taxon>Pseudomonadota</taxon>
        <taxon>Alphaproteobacteria</taxon>
        <taxon>Rhodobacterales</taxon>
        <taxon>Roseobacteraceae</taxon>
        <taxon>Ketogulonicigenium</taxon>
    </lineage>
</organism>
<dbReference type="InterPro" id="IPR044068">
    <property type="entry name" value="CB"/>
</dbReference>
<evidence type="ECO:0000256" key="1">
    <source>
        <dbReference type="ARBA" id="ARBA00008857"/>
    </source>
</evidence>
<dbReference type="Gene3D" id="1.10.150.130">
    <property type="match status" value="1"/>
</dbReference>
<dbReference type="Proteomes" id="UP000242447">
    <property type="component" value="Chromosome"/>
</dbReference>
<name>A0A1W6NYR8_9RHOB</name>
<dbReference type="OrthoDB" id="7222937at2"/>
<evidence type="ECO:0000256" key="2">
    <source>
        <dbReference type="ARBA" id="ARBA00022908"/>
    </source>
</evidence>
<gene>
    <name evidence="8" type="ORF">BVG79_00888</name>
</gene>
<dbReference type="InterPro" id="IPR002104">
    <property type="entry name" value="Integrase_catalytic"/>
</dbReference>
<dbReference type="GO" id="GO:0003677">
    <property type="term" value="F:DNA binding"/>
    <property type="evidence" value="ECO:0007669"/>
    <property type="project" value="UniProtKB-UniRule"/>
</dbReference>
<evidence type="ECO:0000313" key="9">
    <source>
        <dbReference type="Proteomes" id="UP000242447"/>
    </source>
</evidence>
<dbReference type="Pfam" id="PF20172">
    <property type="entry name" value="DUF6538"/>
    <property type="match status" value="1"/>
</dbReference>
<dbReference type="GO" id="GO:0006310">
    <property type="term" value="P:DNA recombination"/>
    <property type="evidence" value="ECO:0007669"/>
    <property type="project" value="UniProtKB-KW"/>
</dbReference>
<evidence type="ECO:0000256" key="5">
    <source>
        <dbReference type="PROSITE-ProRule" id="PRU01248"/>
    </source>
</evidence>
<dbReference type="InterPro" id="IPR011010">
    <property type="entry name" value="DNA_brk_join_enz"/>
</dbReference>
<feature type="domain" description="Tyr recombinase" evidence="6">
    <location>
        <begin position="262"/>
        <end position="457"/>
    </location>
</feature>
<dbReference type="PANTHER" id="PTHR30349:SF64">
    <property type="entry name" value="PROPHAGE INTEGRASE INTD-RELATED"/>
    <property type="match status" value="1"/>
</dbReference>
<dbReference type="InterPro" id="IPR010998">
    <property type="entry name" value="Integrase_recombinase_N"/>
</dbReference>
<dbReference type="RefSeq" id="WP_085785821.1">
    <property type="nucleotide sequence ID" value="NZ_CP019937.1"/>
</dbReference>
<evidence type="ECO:0000259" key="6">
    <source>
        <dbReference type="PROSITE" id="PS51898"/>
    </source>
</evidence>
<dbReference type="PROSITE" id="PS51898">
    <property type="entry name" value="TYR_RECOMBINASE"/>
    <property type="match status" value="1"/>
</dbReference>